<evidence type="ECO:0000313" key="1">
    <source>
        <dbReference type="EMBL" id="GGE98896.1"/>
    </source>
</evidence>
<accession>A0ABQ1TN32</accession>
<keyword evidence="2" id="KW-1185">Reference proteome</keyword>
<sequence length="93" mass="10700">MSQTFQLHYFDFNILTERILGFKNSSFKDENTVRKTIENCVLFLKIDKVLEIGDISFSGGSIGENSFVHFTLIKKENVDQMDFLKALKVFNVG</sequence>
<protein>
    <submittedName>
        <fullName evidence="1">Uncharacterized protein</fullName>
    </submittedName>
</protein>
<dbReference type="Proteomes" id="UP000655016">
    <property type="component" value="Unassembled WGS sequence"/>
</dbReference>
<proteinExistence type="predicted"/>
<dbReference type="RefSeq" id="WP_163392223.1">
    <property type="nucleotide sequence ID" value="NZ_BMKP01000001.1"/>
</dbReference>
<comment type="caution">
    <text evidence="1">The sequence shown here is derived from an EMBL/GenBank/DDBJ whole genome shotgun (WGS) entry which is preliminary data.</text>
</comment>
<reference evidence="2" key="1">
    <citation type="journal article" date="2019" name="Int. J. Syst. Evol. Microbiol.">
        <title>The Global Catalogue of Microorganisms (GCM) 10K type strain sequencing project: providing services to taxonomists for standard genome sequencing and annotation.</title>
        <authorList>
            <consortium name="The Broad Institute Genomics Platform"/>
            <consortium name="The Broad Institute Genome Sequencing Center for Infectious Disease"/>
            <person name="Wu L."/>
            <person name="Ma J."/>
        </authorList>
    </citation>
    <scope>NUCLEOTIDE SEQUENCE [LARGE SCALE GENOMIC DNA]</scope>
    <source>
        <strain evidence="2">CGMCC 1.16060</strain>
    </source>
</reference>
<dbReference type="EMBL" id="BMKP01000001">
    <property type="protein sequence ID" value="GGE98896.1"/>
    <property type="molecule type" value="Genomic_DNA"/>
</dbReference>
<gene>
    <name evidence="1" type="ORF">GCM10011518_05380</name>
</gene>
<evidence type="ECO:0000313" key="2">
    <source>
        <dbReference type="Proteomes" id="UP000655016"/>
    </source>
</evidence>
<organism evidence="1 2">
    <name type="scientific">Flavobacterium limi</name>
    <dbReference type="NCBI Taxonomy" id="2045105"/>
    <lineage>
        <taxon>Bacteria</taxon>
        <taxon>Pseudomonadati</taxon>
        <taxon>Bacteroidota</taxon>
        <taxon>Flavobacteriia</taxon>
        <taxon>Flavobacteriales</taxon>
        <taxon>Flavobacteriaceae</taxon>
        <taxon>Flavobacterium</taxon>
    </lineage>
</organism>
<name>A0ABQ1TN32_9FLAO</name>